<feature type="transmembrane region" description="Helical" evidence="2">
    <location>
        <begin position="586"/>
        <end position="604"/>
    </location>
</feature>
<feature type="transmembrane region" description="Helical" evidence="2">
    <location>
        <begin position="284"/>
        <end position="304"/>
    </location>
</feature>
<gene>
    <name evidence="3" type="ORF">B0I32_10379</name>
</gene>
<organism evidence="3 4">
    <name type="scientific">Nonomuraea fuscirosea</name>
    <dbReference type="NCBI Taxonomy" id="1291556"/>
    <lineage>
        <taxon>Bacteria</taxon>
        <taxon>Bacillati</taxon>
        <taxon>Actinomycetota</taxon>
        <taxon>Actinomycetes</taxon>
        <taxon>Streptosporangiales</taxon>
        <taxon>Streptosporangiaceae</taxon>
        <taxon>Nonomuraea</taxon>
    </lineage>
</organism>
<dbReference type="OrthoDB" id="3855595at2"/>
<feature type="region of interest" description="Disordered" evidence="1">
    <location>
        <begin position="107"/>
        <end position="167"/>
    </location>
</feature>
<sequence>MSCGALAVFLWCGVSARDLAFFAAYLGAGVLIPGTLLWRALTGGGRSLAEELAAGLALGYAVEVLAYIPARVVGAPLLVLAAPVAVLCAFTCVPRLRRHWWTRHATGRHSSGAFPSGRHPFEPPASRPHSSESPASGRHSSGRVGRRRQAAGAVAGRRRGQGGGPGVRERVPGWCAWALAGIVAYLVGWSALFLYRVPVPAAYVDMPYHLALVGEAKHHFPLTVPSVLGEKLSYHWFVYAEMAATSWVTGIEPLTLVYRLSTLPMAAATVVLVAAIGRRLGGRWSAGVAAAGVAYFVFGPELFLFGPEQLEDVSFPTRSMFTVWASPTQTFGALLFAPVVLLLVGEFGRRWAALAVLLPVLAGAKATYLPMLLAALLLILAVRALPVRARDRRGAGRTAGGVVWKVVGRWWRGPWAGAAVWAVVCLLFAQVVLFGQGAQGTVVAPFATMRGLWARVAGLSDPAVVPVWVAAVLTGVQLFCLACVWGGVAGLGRRVLEPAVLLVAGVGLAGIGASVLLGHPADSQLYFLEAARPYLSIAAVCGVLAAARLPWARLAGLVGAGAAAALVAGLLSTLVPDPTGLPGGRLGLVVAPYAVLAVAAVLVWRRGHVLAVVAVLAGYAVPTSVREVAGHVLPDGERRERLIPPGARAAGRWLRAHSAPGDVVATDLHCLHDGWQVCDSRHFWVSGFSERRMLVEGWAYTESTLARAGLFAGSYLAVPFADQKRLAANDVVFRAPTAENVRRLADEYGVTWLFTGMNPRLEEFARLRFRNATTSIYQIP</sequence>
<reference evidence="3 4" key="1">
    <citation type="submission" date="2018-03" db="EMBL/GenBank/DDBJ databases">
        <title>Genomic Encyclopedia of Type Strains, Phase III (KMG-III): the genomes of soil and plant-associated and newly described type strains.</title>
        <authorList>
            <person name="Whitman W."/>
        </authorList>
    </citation>
    <scope>NUCLEOTIDE SEQUENCE [LARGE SCALE GENOMIC DNA]</scope>
    <source>
        <strain evidence="3 4">CGMCC 4.7104</strain>
    </source>
</reference>
<feature type="transmembrane region" description="Helical" evidence="2">
    <location>
        <begin position="26"/>
        <end position="41"/>
    </location>
</feature>
<feature type="transmembrane region" description="Helical" evidence="2">
    <location>
        <begin position="256"/>
        <end position="277"/>
    </location>
</feature>
<evidence type="ECO:0000313" key="4">
    <source>
        <dbReference type="Proteomes" id="UP000238312"/>
    </source>
</evidence>
<dbReference type="AlphaFoldDB" id="A0A2T0N6F4"/>
<feature type="transmembrane region" description="Helical" evidence="2">
    <location>
        <begin position="415"/>
        <end position="435"/>
    </location>
</feature>
<evidence type="ECO:0008006" key="5">
    <source>
        <dbReference type="Google" id="ProtNLM"/>
    </source>
</evidence>
<feature type="transmembrane region" description="Helical" evidence="2">
    <location>
        <begin position="554"/>
        <end position="574"/>
    </location>
</feature>
<proteinExistence type="predicted"/>
<feature type="transmembrane region" description="Helical" evidence="2">
    <location>
        <begin position="530"/>
        <end position="547"/>
    </location>
</feature>
<dbReference type="Proteomes" id="UP000238312">
    <property type="component" value="Unassembled WGS sequence"/>
</dbReference>
<evidence type="ECO:0000313" key="3">
    <source>
        <dbReference type="EMBL" id="PRX68118.1"/>
    </source>
</evidence>
<evidence type="ECO:0000256" key="2">
    <source>
        <dbReference type="SAM" id="Phobius"/>
    </source>
</evidence>
<feature type="transmembrane region" description="Helical" evidence="2">
    <location>
        <begin position="174"/>
        <end position="195"/>
    </location>
</feature>
<feature type="transmembrane region" description="Helical" evidence="2">
    <location>
        <begin position="465"/>
        <end position="488"/>
    </location>
</feature>
<keyword evidence="4" id="KW-1185">Reference proteome</keyword>
<feature type="transmembrane region" description="Helical" evidence="2">
    <location>
        <begin position="74"/>
        <end position="93"/>
    </location>
</feature>
<protein>
    <recommendedName>
        <fullName evidence="5">4-amino-4-deoxy-L-arabinose transferase-like glycosyltransferase</fullName>
    </recommendedName>
</protein>
<feature type="transmembrane region" description="Helical" evidence="2">
    <location>
        <begin position="500"/>
        <end position="518"/>
    </location>
</feature>
<keyword evidence="2" id="KW-0472">Membrane</keyword>
<comment type="caution">
    <text evidence="3">The sequence shown here is derived from an EMBL/GenBank/DDBJ whole genome shotgun (WGS) entry which is preliminary data.</text>
</comment>
<keyword evidence="2" id="KW-0812">Transmembrane</keyword>
<feature type="compositionally biased region" description="Basic residues" evidence="1">
    <location>
        <begin position="140"/>
        <end position="149"/>
    </location>
</feature>
<keyword evidence="2" id="KW-1133">Transmembrane helix</keyword>
<name>A0A2T0N6F4_9ACTN</name>
<evidence type="ECO:0000256" key="1">
    <source>
        <dbReference type="SAM" id="MobiDB-lite"/>
    </source>
</evidence>
<feature type="transmembrane region" description="Helical" evidence="2">
    <location>
        <begin position="351"/>
        <end position="382"/>
    </location>
</feature>
<dbReference type="EMBL" id="PVNG01000003">
    <property type="protein sequence ID" value="PRX68118.1"/>
    <property type="molecule type" value="Genomic_DNA"/>
</dbReference>
<accession>A0A2T0N6F4</accession>
<feature type="transmembrane region" description="Helical" evidence="2">
    <location>
        <begin position="324"/>
        <end position="344"/>
    </location>
</feature>
<dbReference type="RefSeq" id="WP_106236206.1">
    <property type="nucleotide sequence ID" value="NZ_PVNG01000003.1"/>
</dbReference>